<comment type="caution">
    <text evidence="2">The sequence shown here is derived from an EMBL/GenBank/DDBJ whole genome shotgun (WGS) entry which is preliminary data.</text>
</comment>
<proteinExistence type="predicted"/>
<evidence type="ECO:0000256" key="1">
    <source>
        <dbReference type="SAM" id="MobiDB-lite"/>
    </source>
</evidence>
<dbReference type="OrthoDB" id="3262937at2759"/>
<dbReference type="EMBL" id="BPQB01000001">
    <property type="protein sequence ID" value="GJE84092.1"/>
    <property type="molecule type" value="Genomic_DNA"/>
</dbReference>
<sequence length="343" mass="39594">MSFTAPQQRKTEVPSDQCDLAHSILASPRKRARQDAPTAPFAPPSHLALSISALVWKGSPKVVEKYDWSHDTWGRYIAGPESVALESPIWNAQRGCFVYTLRTPYVFEYKRARYLGLDIPGEVFDDPDEYVRSEECVVGEGDDASPLLFLHKTDNSKSYVATIVDYNEWSEDQRVVEHPPFKFCTWPLQKPWQTFAAHSAPFLRINEPDVELHEEAIAQSGDGDESEPEERKPEGPNHYSMAADDGFDAVYEEYKARYTKVGWHGDWTREFIRRAWAKEDLGYLDYVQWDEKKQWGAKVKLELVRKSVRAEYEDGKQRLKRYKIKATVSKVYIKPQFLVSGQF</sequence>
<protein>
    <submittedName>
        <fullName evidence="2">Uncharacterized protein</fullName>
    </submittedName>
</protein>
<evidence type="ECO:0000313" key="2">
    <source>
        <dbReference type="EMBL" id="GJE84092.1"/>
    </source>
</evidence>
<gene>
    <name evidence="2" type="ORF">PsYK624_001670</name>
</gene>
<organism evidence="2 3">
    <name type="scientific">Phanerochaete sordida</name>
    <dbReference type="NCBI Taxonomy" id="48140"/>
    <lineage>
        <taxon>Eukaryota</taxon>
        <taxon>Fungi</taxon>
        <taxon>Dikarya</taxon>
        <taxon>Basidiomycota</taxon>
        <taxon>Agaricomycotina</taxon>
        <taxon>Agaricomycetes</taxon>
        <taxon>Polyporales</taxon>
        <taxon>Phanerochaetaceae</taxon>
        <taxon>Phanerochaete</taxon>
    </lineage>
</organism>
<reference evidence="2 3" key="1">
    <citation type="submission" date="2021-08" db="EMBL/GenBank/DDBJ databases">
        <title>Draft Genome Sequence of Phanerochaete sordida strain YK-624.</title>
        <authorList>
            <person name="Mori T."/>
            <person name="Dohra H."/>
            <person name="Suzuki T."/>
            <person name="Kawagishi H."/>
            <person name="Hirai H."/>
        </authorList>
    </citation>
    <scope>NUCLEOTIDE SEQUENCE [LARGE SCALE GENOMIC DNA]</scope>
    <source>
        <strain evidence="2 3">YK-624</strain>
    </source>
</reference>
<feature type="region of interest" description="Disordered" evidence="1">
    <location>
        <begin position="218"/>
        <end position="239"/>
    </location>
</feature>
<accession>A0A9P3FX12</accession>
<keyword evidence="3" id="KW-1185">Reference proteome</keyword>
<name>A0A9P3FX12_9APHY</name>
<dbReference type="AlphaFoldDB" id="A0A9P3FX12"/>
<dbReference type="Proteomes" id="UP000703269">
    <property type="component" value="Unassembled WGS sequence"/>
</dbReference>
<evidence type="ECO:0000313" key="3">
    <source>
        <dbReference type="Proteomes" id="UP000703269"/>
    </source>
</evidence>